<evidence type="ECO:0000313" key="1">
    <source>
        <dbReference type="EMBL" id="SFF45581.1"/>
    </source>
</evidence>
<accession>A0A1I2IYM1</accession>
<dbReference type="RefSeq" id="WP_091548742.1">
    <property type="nucleotide sequence ID" value="NZ_FONY01000036.1"/>
</dbReference>
<sequence length="277" mass="30934">MKVSSLIIGLWLIYGFAHAQVRTLGIGSATGLANAAVTLNDYWSIFNNIGGLAWIDKTFAMTSFDNRFGMIGFNTVSAGIVGINKWGIANGLTISQFGSEQYRETNFSLGLSHKLGNVSIGLRANYFQMAIEGLGTRRRIILEFGGVMQLTSSLWLGAHIYNFNQARVADFQDERLPVVMKAGVSYRPTEKLMLNIETEKDIDFPQTFKAGLAYKILPPLTIRTGISTQPFISSYGVEFTYYAFGFLYTLSTHPQLLPSHHIGLTYQFRKIQKKKEK</sequence>
<proteinExistence type="predicted"/>
<name>A0A1I2IYM1_9BACT</name>
<dbReference type="AlphaFoldDB" id="A0A1I2IYM1"/>
<reference evidence="1 2" key="1">
    <citation type="submission" date="2016-10" db="EMBL/GenBank/DDBJ databases">
        <authorList>
            <person name="de Groot N.N."/>
        </authorList>
    </citation>
    <scope>NUCLEOTIDE SEQUENCE [LARGE SCALE GENOMIC DNA]</scope>
    <source>
        <strain>GEY</strain>
        <strain evidence="2">DSM 9560</strain>
    </source>
</reference>
<dbReference type="STRING" id="1003.SAMN04488541_103624"/>
<dbReference type="EMBL" id="FONY01000036">
    <property type="protein sequence ID" value="SFF45581.1"/>
    <property type="molecule type" value="Genomic_DNA"/>
</dbReference>
<keyword evidence="2" id="KW-1185">Reference proteome</keyword>
<dbReference type="OrthoDB" id="9786645at2"/>
<gene>
    <name evidence="1" type="ORF">SAMN04488541_103624</name>
</gene>
<organism evidence="1 2">
    <name type="scientific">Thermoflexibacter ruber</name>
    <dbReference type="NCBI Taxonomy" id="1003"/>
    <lineage>
        <taxon>Bacteria</taxon>
        <taxon>Pseudomonadati</taxon>
        <taxon>Bacteroidota</taxon>
        <taxon>Cytophagia</taxon>
        <taxon>Cytophagales</taxon>
        <taxon>Thermoflexibacteraceae</taxon>
        <taxon>Thermoflexibacter</taxon>
    </lineage>
</organism>
<dbReference type="SUPFAM" id="SSF56935">
    <property type="entry name" value="Porins"/>
    <property type="match status" value="1"/>
</dbReference>
<evidence type="ECO:0000313" key="2">
    <source>
        <dbReference type="Proteomes" id="UP000199513"/>
    </source>
</evidence>
<dbReference type="Proteomes" id="UP000199513">
    <property type="component" value="Unassembled WGS sequence"/>
</dbReference>
<protein>
    <submittedName>
        <fullName evidence="1">Uncharacterized protein</fullName>
    </submittedName>
</protein>